<dbReference type="OrthoDB" id="548217at2759"/>
<evidence type="ECO:0000256" key="9">
    <source>
        <dbReference type="ARBA" id="ARBA00022777"/>
    </source>
</evidence>
<evidence type="ECO:0000259" key="17">
    <source>
        <dbReference type="PROSITE" id="PS50011"/>
    </source>
</evidence>
<evidence type="ECO:0000313" key="19">
    <source>
        <dbReference type="Proteomes" id="UP000578343"/>
    </source>
</evidence>
<evidence type="ECO:0000256" key="7">
    <source>
        <dbReference type="ARBA" id="ARBA00022679"/>
    </source>
</evidence>
<feature type="compositionally biased region" description="Polar residues" evidence="16">
    <location>
        <begin position="534"/>
        <end position="555"/>
    </location>
</feature>
<dbReference type="SUPFAM" id="SSF56112">
    <property type="entry name" value="Protein kinase-like (PK-like)"/>
    <property type="match status" value="1"/>
</dbReference>
<comment type="subcellular location">
    <subcellularLocation>
        <location evidence="2">Cytoplasm</location>
    </subcellularLocation>
    <subcellularLocation>
        <location evidence="1">Nucleus</location>
    </subcellularLocation>
</comment>
<keyword evidence="8 15" id="KW-0547">Nucleotide-binding</keyword>
<keyword evidence="5" id="KW-0963">Cytoplasm</keyword>
<dbReference type="Gene3D" id="1.10.510.10">
    <property type="entry name" value="Transferase(Phosphotransferase) domain 1"/>
    <property type="match status" value="1"/>
</dbReference>
<dbReference type="PROSITE" id="PS00107">
    <property type="entry name" value="PROTEIN_KINASE_ATP"/>
    <property type="match status" value="1"/>
</dbReference>
<evidence type="ECO:0000313" key="18">
    <source>
        <dbReference type="EMBL" id="NXG69586.1"/>
    </source>
</evidence>
<evidence type="ECO:0000256" key="12">
    <source>
        <dbReference type="ARBA" id="ARBA00039642"/>
    </source>
</evidence>
<dbReference type="AlphaFoldDB" id="A0A7K9DYB4"/>
<evidence type="ECO:0000256" key="2">
    <source>
        <dbReference type="ARBA" id="ARBA00004496"/>
    </source>
</evidence>
<dbReference type="Pfam" id="PF00069">
    <property type="entry name" value="Pkinase"/>
    <property type="match status" value="1"/>
</dbReference>
<evidence type="ECO:0000256" key="13">
    <source>
        <dbReference type="ARBA" id="ARBA00047811"/>
    </source>
</evidence>
<dbReference type="EC" id="2.7.11.22" evidence="4"/>
<evidence type="ECO:0000256" key="11">
    <source>
        <dbReference type="ARBA" id="ARBA00023242"/>
    </source>
</evidence>
<evidence type="ECO:0000256" key="16">
    <source>
        <dbReference type="SAM" id="MobiDB-lite"/>
    </source>
</evidence>
<comment type="catalytic activity">
    <reaction evidence="13">
        <text>L-threonyl-[protein] + ATP = O-phospho-L-threonyl-[protein] + ADP + H(+)</text>
        <dbReference type="Rhea" id="RHEA:46608"/>
        <dbReference type="Rhea" id="RHEA-COMP:11060"/>
        <dbReference type="Rhea" id="RHEA-COMP:11605"/>
        <dbReference type="ChEBI" id="CHEBI:15378"/>
        <dbReference type="ChEBI" id="CHEBI:30013"/>
        <dbReference type="ChEBI" id="CHEBI:30616"/>
        <dbReference type="ChEBI" id="CHEBI:61977"/>
        <dbReference type="ChEBI" id="CHEBI:456216"/>
        <dbReference type="EC" id="2.7.11.22"/>
    </reaction>
</comment>
<keyword evidence="11" id="KW-0539">Nucleus</keyword>
<comment type="catalytic activity">
    <reaction evidence="14">
        <text>L-seryl-[protein] + ATP = O-phospho-L-seryl-[protein] + ADP + H(+)</text>
        <dbReference type="Rhea" id="RHEA:17989"/>
        <dbReference type="Rhea" id="RHEA-COMP:9863"/>
        <dbReference type="Rhea" id="RHEA-COMP:11604"/>
        <dbReference type="ChEBI" id="CHEBI:15378"/>
        <dbReference type="ChEBI" id="CHEBI:29999"/>
        <dbReference type="ChEBI" id="CHEBI:30616"/>
        <dbReference type="ChEBI" id="CHEBI:83421"/>
        <dbReference type="ChEBI" id="CHEBI:456216"/>
        <dbReference type="EC" id="2.7.11.22"/>
    </reaction>
</comment>
<protein>
    <recommendedName>
        <fullName evidence="12">Cyclin-dependent kinase-like 2</fullName>
        <ecNumber evidence="4">2.7.11.22</ecNumber>
    </recommendedName>
</protein>
<keyword evidence="6" id="KW-0723">Serine/threonine-protein kinase</keyword>
<dbReference type="InterPro" id="IPR017441">
    <property type="entry name" value="Protein_kinase_ATP_BS"/>
</dbReference>
<sequence length="555" mass="62753">MEKYQVLGLVGEGSYGVVTKCRNKENGQIVAVKKFLESEEDAVVRKIAVREIKLLKQLRHENLVNLLEVYKKKKRWYLVFEFVDHTVLDDLEAFPNGLDYSRVRKYLFQIMRGIAFCHSHNIIHRDIKPENILVSQSGVVKLCDFGFARTLAASGEAYTDYVATRWYRAPELLVGDIKYGKAVDVWAIGSLITEMLTGEPLFPGDSDIDQLYHITKCLGNLIPRHQELFYKNPLFAGMRLPEVKEAESLDKRYPKLSAAVLDLAKKCLQIDPDKRPSCSELLQCDFFTKDGFAERFAQELKLKIQKEARDHQLQKKSKISKRDKDDLLEERKMLGVQQDFSVDPKSRDGKQLKVKRSKADAEKADRSSNLSSLYDAAVNPFKISPQTSLKDSSSSLDYAKNIGIVIPPINQNFSPTMAGMGPAPGNLMGGVFDYRVDEKSTKYLKPFLKQGKHSPAGHYSISLTPVTNEKNILQANRKKWEFSKTDVRLPELNHLPELRGAEAWHPRFLKKENKPASESRVPSLAAIDLHNPSLAPQQVTKQPDSSCSSAPGSEQ</sequence>
<dbReference type="PROSITE" id="PS00108">
    <property type="entry name" value="PROTEIN_KINASE_ST"/>
    <property type="match status" value="1"/>
</dbReference>
<feature type="region of interest" description="Disordered" evidence="16">
    <location>
        <begin position="513"/>
        <end position="555"/>
    </location>
</feature>
<feature type="compositionally biased region" description="Basic and acidic residues" evidence="16">
    <location>
        <begin position="342"/>
        <end position="366"/>
    </location>
</feature>
<dbReference type="PROSITE" id="PS50011">
    <property type="entry name" value="PROTEIN_KINASE_DOM"/>
    <property type="match status" value="1"/>
</dbReference>
<evidence type="ECO:0000256" key="1">
    <source>
        <dbReference type="ARBA" id="ARBA00004123"/>
    </source>
</evidence>
<dbReference type="GO" id="GO:0005737">
    <property type="term" value="C:cytoplasm"/>
    <property type="evidence" value="ECO:0007669"/>
    <property type="project" value="UniProtKB-SubCell"/>
</dbReference>
<dbReference type="Gene3D" id="3.30.200.20">
    <property type="entry name" value="Phosphorylase Kinase, domain 1"/>
    <property type="match status" value="1"/>
</dbReference>
<comment type="similarity">
    <text evidence="3">Belongs to the protein kinase superfamily. CMGC Ser/Thr protein kinase family. CDC2/CDKX subfamily.</text>
</comment>
<gene>
    <name evidence="18" type="primary">Cdkl2</name>
    <name evidence="18" type="ORF">BARMAR_R07786</name>
</gene>
<evidence type="ECO:0000256" key="14">
    <source>
        <dbReference type="ARBA" id="ARBA00048367"/>
    </source>
</evidence>
<dbReference type="GO" id="GO:0004693">
    <property type="term" value="F:cyclin-dependent protein serine/threonine kinase activity"/>
    <property type="evidence" value="ECO:0007669"/>
    <property type="project" value="UniProtKB-EC"/>
</dbReference>
<evidence type="ECO:0000256" key="3">
    <source>
        <dbReference type="ARBA" id="ARBA00006485"/>
    </source>
</evidence>
<dbReference type="InterPro" id="IPR011009">
    <property type="entry name" value="Kinase-like_dom_sf"/>
</dbReference>
<dbReference type="EMBL" id="VWZK01003019">
    <property type="protein sequence ID" value="NXG69586.1"/>
    <property type="molecule type" value="Genomic_DNA"/>
</dbReference>
<accession>A0A7K9DYB4</accession>
<evidence type="ECO:0000256" key="4">
    <source>
        <dbReference type="ARBA" id="ARBA00012425"/>
    </source>
</evidence>
<keyword evidence="19" id="KW-1185">Reference proteome</keyword>
<keyword evidence="7" id="KW-0808">Transferase</keyword>
<dbReference type="CDD" id="cd07846">
    <property type="entry name" value="STKc_CDKL2_3"/>
    <property type="match status" value="1"/>
</dbReference>
<proteinExistence type="inferred from homology"/>
<dbReference type="GO" id="GO:0005634">
    <property type="term" value="C:nucleus"/>
    <property type="evidence" value="ECO:0007669"/>
    <property type="project" value="UniProtKB-SubCell"/>
</dbReference>
<dbReference type="Proteomes" id="UP000578343">
    <property type="component" value="Unassembled WGS sequence"/>
</dbReference>
<dbReference type="SMART" id="SM00220">
    <property type="entry name" value="S_TKc"/>
    <property type="match status" value="1"/>
</dbReference>
<dbReference type="InterPro" id="IPR008271">
    <property type="entry name" value="Ser/Thr_kinase_AS"/>
</dbReference>
<evidence type="ECO:0000256" key="10">
    <source>
        <dbReference type="ARBA" id="ARBA00022840"/>
    </source>
</evidence>
<feature type="domain" description="Protein kinase" evidence="17">
    <location>
        <begin position="4"/>
        <end position="287"/>
    </location>
</feature>
<dbReference type="InterPro" id="IPR050108">
    <property type="entry name" value="CDK"/>
</dbReference>
<comment type="caution">
    <text evidence="18">The sequence shown here is derived from an EMBL/GenBank/DDBJ whole genome shotgun (WGS) entry which is preliminary data.</text>
</comment>
<dbReference type="PANTHER" id="PTHR24056">
    <property type="entry name" value="CELL DIVISION PROTEIN KINASE"/>
    <property type="match status" value="1"/>
</dbReference>
<dbReference type="FunFam" id="3.30.200.20:FF:000049">
    <property type="entry name" value="cyclin-dependent kinase-like 1 isoform X1"/>
    <property type="match status" value="1"/>
</dbReference>
<evidence type="ECO:0000256" key="15">
    <source>
        <dbReference type="PROSITE-ProRule" id="PRU10141"/>
    </source>
</evidence>
<reference evidence="18 19" key="1">
    <citation type="submission" date="2019-09" db="EMBL/GenBank/DDBJ databases">
        <title>Bird 10,000 Genomes (B10K) Project - Family phase.</title>
        <authorList>
            <person name="Zhang G."/>
        </authorList>
    </citation>
    <scope>NUCLEOTIDE SEQUENCE [LARGE SCALE GENOMIC DNA]</scope>
    <source>
        <strain evidence="18">B10K-DU-001-21</strain>
        <tissue evidence="18">Muscle</tissue>
    </source>
</reference>
<dbReference type="InterPro" id="IPR000719">
    <property type="entry name" value="Prot_kinase_dom"/>
</dbReference>
<feature type="non-terminal residue" evidence="18">
    <location>
        <position position="1"/>
    </location>
</feature>
<keyword evidence="9" id="KW-0418">Kinase</keyword>
<evidence type="ECO:0000256" key="6">
    <source>
        <dbReference type="ARBA" id="ARBA00022527"/>
    </source>
</evidence>
<dbReference type="FunFam" id="1.10.510.10:FF:000261">
    <property type="entry name" value="cyclin-dependent kinase-like 2 isoform X2"/>
    <property type="match status" value="1"/>
</dbReference>
<keyword evidence="10 15" id="KW-0067">ATP-binding</keyword>
<name>A0A7K9DYB4_BARMA</name>
<evidence type="ECO:0000256" key="8">
    <source>
        <dbReference type="ARBA" id="ARBA00022741"/>
    </source>
</evidence>
<organism evidence="18 19">
    <name type="scientific">Baryphthengus martii</name>
    <name type="common">Rufous motmot</name>
    <dbReference type="NCBI Taxonomy" id="176943"/>
    <lineage>
        <taxon>Eukaryota</taxon>
        <taxon>Metazoa</taxon>
        <taxon>Chordata</taxon>
        <taxon>Craniata</taxon>
        <taxon>Vertebrata</taxon>
        <taxon>Euteleostomi</taxon>
        <taxon>Archelosauria</taxon>
        <taxon>Archosauria</taxon>
        <taxon>Dinosauria</taxon>
        <taxon>Saurischia</taxon>
        <taxon>Theropoda</taxon>
        <taxon>Coelurosauria</taxon>
        <taxon>Aves</taxon>
        <taxon>Neognathae</taxon>
        <taxon>Neoaves</taxon>
        <taxon>Telluraves</taxon>
        <taxon>Coraciimorphae</taxon>
        <taxon>Coraciiformes</taxon>
        <taxon>Momotidae</taxon>
        <taxon>Baryphthengus</taxon>
    </lineage>
</organism>
<dbReference type="PANTHER" id="PTHR24056:SF241">
    <property type="entry name" value="CYCLIN-DEPENDENT KINASE-LIKE 2"/>
    <property type="match status" value="1"/>
</dbReference>
<dbReference type="GO" id="GO:0005524">
    <property type="term" value="F:ATP binding"/>
    <property type="evidence" value="ECO:0007669"/>
    <property type="project" value="UniProtKB-UniRule"/>
</dbReference>
<feature type="binding site" evidence="15">
    <location>
        <position position="34"/>
    </location>
    <ligand>
        <name>ATP</name>
        <dbReference type="ChEBI" id="CHEBI:30616"/>
    </ligand>
</feature>
<feature type="region of interest" description="Disordered" evidence="16">
    <location>
        <begin position="338"/>
        <end position="366"/>
    </location>
</feature>
<feature type="non-terminal residue" evidence="18">
    <location>
        <position position="555"/>
    </location>
</feature>
<evidence type="ECO:0000256" key="5">
    <source>
        <dbReference type="ARBA" id="ARBA00022490"/>
    </source>
</evidence>